<reference evidence="2" key="1">
    <citation type="submission" date="2014-11" db="EMBL/GenBank/DDBJ databases">
        <authorList>
            <person name="Otto D Thomas"/>
            <person name="Naeem Raeece"/>
        </authorList>
    </citation>
    <scope>NUCLEOTIDE SEQUENCE</scope>
</reference>
<accession>A0A0G4HF28</accession>
<dbReference type="VEuPathDB" id="CryptoDB:Cvel_26815"/>
<evidence type="ECO:0000313" key="2">
    <source>
        <dbReference type="EMBL" id="CEM42519.1"/>
    </source>
</evidence>
<gene>
    <name evidence="2" type="ORF">Cvel_26815</name>
</gene>
<feature type="region of interest" description="Disordered" evidence="1">
    <location>
        <begin position="82"/>
        <end position="122"/>
    </location>
</feature>
<sequence length="122" mass="12739">MLEVRAEEIFPKSLYVIILDGNQKKHRKYLLVQLLYPLLGKRVYLIVRRLFCQNANITAYVVWMSLVAVGLDEKLGIARRGGAGAAGVSRGGRGGSGAAGVSRGGRGGGGAAGVSRGGRGGV</sequence>
<proteinExistence type="predicted"/>
<protein>
    <submittedName>
        <fullName evidence="2">Uncharacterized protein</fullName>
    </submittedName>
</protein>
<name>A0A0G4HF28_9ALVE</name>
<dbReference type="EMBL" id="CDMZ01002470">
    <property type="protein sequence ID" value="CEM42519.1"/>
    <property type="molecule type" value="Genomic_DNA"/>
</dbReference>
<evidence type="ECO:0000256" key="1">
    <source>
        <dbReference type="SAM" id="MobiDB-lite"/>
    </source>
</evidence>
<organism evidence="2">
    <name type="scientific">Chromera velia CCMP2878</name>
    <dbReference type="NCBI Taxonomy" id="1169474"/>
    <lineage>
        <taxon>Eukaryota</taxon>
        <taxon>Sar</taxon>
        <taxon>Alveolata</taxon>
        <taxon>Colpodellida</taxon>
        <taxon>Chromeraceae</taxon>
        <taxon>Chromera</taxon>
    </lineage>
</organism>
<dbReference type="AlphaFoldDB" id="A0A0G4HF28"/>